<protein>
    <submittedName>
        <fullName evidence="1">Uncharacterized protein</fullName>
    </submittedName>
</protein>
<accession>A0AA35P094</accession>
<keyword evidence="2" id="KW-1185">Reference proteome</keyword>
<name>A0AA35P094_9SAUR</name>
<dbReference type="AlphaFoldDB" id="A0AA35P094"/>
<evidence type="ECO:0000313" key="2">
    <source>
        <dbReference type="Proteomes" id="UP001178461"/>
    </source>
</evidence>
<evidence type="ECO:0000313" key="1">
    <source>
        <dbReference type="EMBL" id="CAI5770289.1"/>
    </source>
</evidence>
<reference evidence="1" key="1">
    <citation type="submission" date="2022-12" db="EMBL/GenBank/DDBJ databases">
        <authorList>
            <person name="Alioto T."/>
            <person name="Alioto T."/>
            <person name="Gomez Garrido J."/>
        </authorList>
    </citation>
    <scope>NUCLEOTIDE SEQUENCE</scope>
</reference>
<gene>
    <name evidence="1" type="ORF">PODLI_1B036284</name>
</gene>
<organism evidence="1 2">
    <name type="scientific">Podarcis lilfordi</name>
    <name type="common">Lilford's wall lizard</name>
    <dbReference type="NCBI Taxonomy" id="74358"/>
    <lineage>
        <taxon>Eukaryota</taxon>
        <taxon>Metazoa</taxon>
        <taxon>Chordata</taxon>
        <taxon>Craniata</taxon>
        <taxon>Vertebrata</taxon>
        <taxon>Euteleostomi</taxon>
        <taxon>Lepidosauria</taxon>
        <taxon>Squamata</taxon>
        <taxon>Bifurcata</taxon>
        <taxon>Unidentata</taxon>
        <taxon>Episquamata</taxon>
        <taxon>Laterata</taxon>
        <taxon>Lacertibaenia</taxon>
        <taxon>Lacertidae</taxon>
        <taxon>Podarcis</taxon>
    </lineage>
</organism>
<sequence length="120" mass="13075">MHQLEVHKKVAACIYNLETLHSIGSAVTSSGSILFLNCPLSVAIPPNCLSGRAGRQKAPSIISFLSGTSYPSIVPAGHYKNNCSKNWRLSLIFFFFSLSVPSPLRVPFCKSAVIEYTQES</sequence>
<proteinExistence type="predicted"/>
<dbReference type="EMBL" id="OX395128">
    <property type="protein sequence ID" value="CAI5770289.1"/>
    <property type="molecule type" value="Genomic_DNA"/>
</dbReference>
<dbReference type="Proteomes" id="UP001178461">
    <property type="component" value="Chromosome 3"/>
</dbReference>